<dbReference type="RefSeq" id="WP_086301523.1">
    <property type="nucleotide sequence ID" value="NZ_MZNE01000078.1"/>
</dbReference>
<dbReference type="EMBL" id="NARP01000033">
    <property type="protein sequence ID" value="OTP98365.1"/>
    <property type="molecule type" value="Genomic_DNA"/>
</dbReference>
<dbReference type="AlphaFoldDB" id="A0A242NFK4"/>
<keyword evidence="3" id="KW-1185">Reference proteome</keyword>
<evidence type="ECO:0000313" key="1">
    <source>
        <dbReference type="EMBL" id="OTP98365.1"/>
    </source>
</evidence>
<gene>
    <name evidence="2" type="ORF">B6C91_12585</name>
    <name evidence="1" type="ORF">B6D08_11530</name>
</gene>
<organism evidence="1 4">
    <name type="scientific">Gilliamella apicola</name>
    <dbReference type="NCBI Taxonomy" id="1196095"/>
    <lineage>
        <taxon>Bacteria</taxon>
        <taxon>Pseudomonadati</taxon>
        <taxon>Pseudomonadota</taxon>
        <taxon>Gammaproteobacteria</taxon>
        <taxon>Orbales</taxon>
        <taxon>Orbaceae</taxon>
        <taxon>Gilliamella</taxon>
    </lineage>
</organism>
<dbReference type="Proteomes" id="UP000194977">
    <property type="component" value="Unassembled WGS sequence"/>
</dbReference>
<dbReference type="EMBL" id="NART01000089">
    <property type="protein sequence ID" value="OTQ08364.1"/>
    <property type="molecule type" value="Genomic_DNA"/>
</dbReference>
<evidence type="ECO:0000313" key="2">
    <source>
        <dbReference type="EMBL" id="OTQ08364.1"/>
    </source>
</evidence>
<name>A0A242NFK4_9GAMM</name>
<sequence length="110" mass="12727">MEIKLTDKQFEQLQTELIKDVIKRAEASKTSKKKFVDVTIIDYRREKLVMQRQVSICIDCIVSLISADDATDFKTEIITSSNNEINGFRYLCTSSIEEIKQMIKEAENND</sequence>
<evidence type="ECO:0000313" key="4">
    <source>
        <dbReference type="Proteomes" id="UP000194977"/>
    </source>
</evidence>
<comment type="caution">
    <text evidence="1">The sequence shown here is derived from an EMBL/GenBank/DDBJ whole genome shotgun (WGS) entry which is preliminary data.</text>
</comment>
<reference evidence="3 4" key="1">
    <citation type="submission" date="2017-03" db="EMBL/GenBank/DDBJ databases">
        <title>Comparative genomics of honeybee gut symbionts reveal geographically distinct and subgroup specific antibiotic resistance.</title>
        <authorList>
            <person name="Ludvigsen J."/>
            <person name="Porcellato D."/>
            <person name="Labee-Lund T.M."/>
            <person name="Amdam G.V."/>
            <person name="Rudi K."/>
        </authorList>
    </citation>
    <scope>NUCLEOTIDE SEQUENCE [LARGE SCALE GENOMIC DNA]</scope>
    <source>
        <strain evidence="1 4">A-7-12</strain>
        <strain evidence="2 3">A-9-12</strain>
    </source>
</reference>
<dbReference type="Proteomes" id="UP000194800">
    <property type="component" value="Unassembled WGS sequence"/>
</dbReference>
<evidence type="ECO:0000313" key="3">
    <source>
        <dbReference type="Proteomes" id="UP000194800"/>
    </source>
</evidence>
<proteinExistence type="predicted"/>
<protein>
    <submittedName>
        <fullName evidence="1">Uncharacterized protein</fullName>
    </submittedName>
</protein>
<accession>A0A242NFK4</accession>